<reference evidence="2 3" key="1">
    <citation type="submission" date="2018-05" db="EMBL/GenBank/DDBJ databases">
        <title>Micromonospora from Atacama Desert.</title>
        <authorList>
            <person name="Carro L."/>
            <person name="Goodfellow M."/>
            <person name="Klenk H.-P."/>
        </authorList>
    </citation>
    <scope>NUCLEOTIDE SEQUENCE [LARGE SCALE GENOMIC DNA]</scope>
    <source>
        <strain evidence="2 3">LB41</strain>
    </source>
</reference>
<keyword evidence="2" id="KW-0255">Endonuclease</keyword>
<dbReference type="InterPro" id="IPR008538">
    <property type="entry name" value="Uma2"/>
</dbReference>
<dbReference type="EMBL" id="QGTA01000156">
    <property type="protein sequence ID" value="RQW94123.1"/>
    <property type="molecule type" value="Genomic_DNA"/>
</dbReference>
<gene>
    <name evidence="2" type="ORF">DLJ60_10285</name>
</gene>
<dbReference type="CDD" id="cd06260">
    <property type="entry name" value="DUF820-like"/>
    <property type="match status" value="1"/>
</dbReference>
<dbReference type="GO" id="GO:0004519">
    <property type="term" value="F:endonuclease activity"/>
    <property type="evidence" value="ECO:0007669"/>
    <property type="project" value="UniProtKB-KW"/>
</dbReference>
<dbReference type="SUPFAM" id="SSF52980">
    <property type="entry name" value="Restriction endonuclease-like"/>
    <property type="match status" value="1"/>
</dbReference>
<comment type="caution">
    <text evidence="2">The sequence shown here is derived from an EMBL/GenBank/DDBJ whole genome shotgun (WGS) entry which is preliminary data.</text>
</comment>
<dbReference type="PANTHER" id="PTHR35400">
    <property type="entry name" value="SLR1083 PROTEIN"/>
    <property type="match status" value="1"/>
</dbReference>
<dbReference type="InterPro" id="IPR011335">
    <property type="entry name" value="Restrct_endonuc-II-like"/>
</dbReference>
<protein>
    <submittedName>
        <fullName evidence="2">Uma2 family endonuclease</fullName>
    </submittedName>
</protein>
<proteinExistence type="predicted"/>
<dbReference type="Gene3D" id="3.90.1570.10">
    <property type="entry name" value="tt1808, chain A"/>
    <property type="match status" value="1"/>
</dbReference>
<name>A0ABX9Y5M0_MICCH</name>
<evidence type="ECO:0000313" key="3">
    <source>
        <dbReference type="Proteomes" id="UP000274694"/>
    </source>
</evidence>
<dbReference type="InterPro" id="IPR012296">
    <property type="entry name" value="Nuclease_put_TT1808"/>
</dbReference>
<sequence length="185" mass="20111">MTVTSPARPGTGDVWTVDDLQDLPEDGQDYEIFDGSLLVSPHADVRHGAIANRLRRLLDRQAPAGLLVGQDVGVSAKRSSYFVPEVFVAREEALERGGPALAPADVLLVVEVVSPGNAGRDLVLKRHEYGVAGIARYWLVEPRKETLTVLENVDGRYREAAVLSTADVCRADQPFPLVLPVAEIF</sequence>
<evidence type="ECO:0000313" key="2">
    <source>
        <dbReference type="EMBL" id="RQW94123.1"/>
    </source>
</evidence>
<feature type="domain" description="Putative restriction endonuclease" evidence="1">
    <location>
        <begin position="18"/>
        <end position="180"/>
    </location>
</feature>
<keyword evidence="3" id="KW-1185">Reference proteome</keyword>
<accession>A0ABX9Y5M0</accession>
<keyword evidence="2" id="KW-0540">Nuclease</keyword>
<keyword evidence="2" id="KW-0378">Hydrolase</keyword>
<dbReference type="PANTHER" id="PTHR35400:SF3">
    <property type="entry name" value="SLL1072 PROTEIN"/>
    <property type="match status" value="1"/>
</dbReference>
<evidence type="ECO:0000259" key="1">
    <source>
        <dbReference type="Pfam" id="PF05685"/>
    </source>
</evidence>
<organism evidence="2 3">
    <name type="scientific">Micromonospora chalcea</name>
    <dbReference type="NCBI Taxonomy" id="1874"/>
    <lineage>
        <taxon>Bacteria</taxon>
        <taxon>Bacillati</taxon>
        <taxon>Actinomycetota</taxon>
        <taxon>Actinomycetes</taxon>
        <taxon>Micromonosporales</taxon>
        <taxon>Micromonosporaceae</taxon>
        <taxon>Micromonospora</taxon>
    </lineage>
</organism>
<dbReference type="Proteomes" id="UP000274694">
    <property type="component" value="Unassembled WGS sequence"/>
</dbReference>
<dbReference type="Pfam" id="PF05685">
    <property type="entry name" value="Uma2"/>
    <property type="match status" value="1"/>
</dbReference>